<gene>
    <name evidence="1" type="primary">icmC</name>
    <name evidence="1" type="ORF">KU39_2684</name>
</gene>
<dbReference type="Proteomes" id="UP000029558">
    <property type="component" value="Chromosome"/>
</dbReference>
<dbReference type="AlphaFoldDB" id="A0A1L6TEK4"/>
<sequence>MKLDLINNSRLKAILILIVVFLYGYDSFAAETTSYITNFSQMSENWQQQFNYLSVFAQFICSISGIFVIIVGIFKLKPASPSGQQQSTARLGLIYLLIGSGLLGIGPLISVIANTGSGEHIILRLHRIFSPVNNNPKNIFDGIIVYFLMPFFKLVEVASPIAGIATLCVAGHRLRYHSNPQMMAMHRRSPMATAFYFLAGSLLMAPFFIIQDISESLFNTPSVLKAYCGTGDSGDFLYYFNNLDAQTVITYANGTFNCVASTSSSLSLIDNITRLTYAVLFVVGFIAVIRGVFLFIKIGEHMGGPNANLSKIVAHVIGGFCAMNANMLTVILINTYYAISGLSPTG</sequence>
<organism evidence="1 2">
    <name type="scientific">Piscirickettsia salmonis</name>
    <dbReference type="NCBI Taxonomy" id="1238"/>
    <lineage>
        <taxon>Bacteria</taxon>
        <taxon>Pseudomonadati</taxon>
        <taxon>Pseudomonadota</taxon>
        <taxon>Gammaproteobacteria</taxon>
        <taxon>Thiotrichales</taxon>
        <taxon>Piscirickettsiaceae</taxon>
        <taxon>Piscirickettsia</taxon>
    </lineage>
</organism>
<protein>
    <submittedName>
        <fullName evidence="1">Type IV secretion system protein IcmC</fullName>
    </submittedName>
</protein>
<evidence type="ECO:0000313" key="1">
    <source>
        <dbReference type="EMBL" id="ALB23860.1"/>
    </source>
</evidence>
<evidence type="ECO:0000313" key="2">
    <source>
        <dbReference type="Proteomes" id="UP000029558"/>
    </source>
</evidence>
<proteinExistence type="predicted"/>
<accession>A0A1L6TEK4</accession>
<dbReference type="OrthoDB" id="5626713at2"/>
<dbReference type="RefSeq" id="WP_027242652.1">
    <property type="nucleotide sequence ID" value="NZ_CP012508.1"/>
</dbReference>
<name>A0A1L6TEK4_PISSA</name>
<dbReference type="EMBL" id="CP012508">
    <property type="protein sequence ID" value="ALB23860.1"/>
    <property type="molecule type" value="Genomic_DNA"/>
</dbReference>
<reference evidence="1 2" key="1">
    <citation type="journal article" date="2014" name="Genome Announc.">
        <title>Comparative Genome Analysis of Two Isolates of the Fish Pathogen Piscirickettsia salmonis from Different Hosts Reveals Major Differences in Virulence-Associated Secretion Systems.</title>
        <authorList>
            <person name="Bohle H."/>
            <person name="Henriquez P."/>
            <person name="Grothusen H."/>
            <person name="Navas E."/>
            <person name="Sandoval A."/>
            <person name="Bustamante F."/>
            <person name="Bustos P."/>
            <person name="Mancilla M."/>
        </authorList>
    </citation>
    <scope>NUCLEOTIDE SEQUENCE [LARGE SCALE GENOMIC DNA]</scope>
    <source>
        <strain evidence="2">B1-32597</strain>
    </source>
</reference>